<dbReference type="Gene3D" id="1.20.1250.20">
    <property type="entry name" value="MFS general substrate transporter like domains"/>
    <property type="match status" value="1"/>
</dbReference>
<feature type="domain" description="Major facilitator superfamily (MFS) profile" evidence="8">
    <location>
        <begin position="1"/>
        <end position="492"/>
    </location>
</feature>
<keyword evidence="3" id="KW-1003">Cell membrane</keyword>
<comment type="subcellular location">
    <subcellularLocation>
        <location evidence="1">Cell membrane</location>
        <topology evidence="1">Multi-pass membrane protein</topology>
    </subcellularLocation>
</comment>
<evidence type="ECO:0000256" key="3">
    <source>
        <dbReference type="ARBA" id="ARBA00022475"/>
    </source>
</evidence>
<evidence type="ECO:0000313" key="10">
    <source>
        <dbReference type="Proteomes" id="UP001597114"/>
    </source>
</evidence>
<feature type="transmembrane region" description="Helical" evidence="7">
    <location>
        <begin position="37"/>
        <end position="56"/>
    </location>
</feature>
<feature type="transmembrane region" description="Helical" evidence="7">
    <location>
        <begin position="257"/>
        <end position="280"/>
    </location>
</feature>
<feature type="transmembrane region" description="Helical" evidence="7">
    <location>
        <begin position="217"/>
        <end position="236"/>
    </location>
</feature>
<dbReference type="EMBL" id="JBHUCO010000031">
    <property type="protein sequence ID" value="MFD1521123.1"/>
    <property type="molecule type" value="Genomic_DNA"/>
</dbReference>
<name>A0ABW4EZY4_9PSEU</name>
<dbReference type="CDD" id="cd17321">
    <property type="entry name" value="MFS_MMR_MDR_like"/>
    <property type="match status" value="1"/>
</dbReference>
<dbReference type="PROSITE" id="PS50850">
    <property type="entry name" value="MFS"/>
    <property type="match status" value="1"/>
</dbReference>
<dbReference type="InterPro" id="IPR011701">
    <property type="entry name" value="MFS"/>
</dbReference>
<feature type="transmembrane region" description="Helical" evidence="7">
    <location>
        <begin position="286"/>
        <end position="306"/>
    </location>
</feature>
<dbReference type="Proteomes" id="UP001597114">
    <property type="component" value="Unassembled WGS sequence"/>
</dbReference>
<keyword evidence="5 7" id="KW-1133">Transmembrane helix</keyword>
<evidence type="ECO:0000256" key="6">
    <source>
        <dbReference type="ARBA" id="ARBA00023136"/>
    </source>
</evidence>
<reference evidence="10" key="1">
    <citation type="journal article" date="2019" name="Int. J. Syst. Evol. Microbiol.">
        <title>The Global Catalogue of Microorganisms (GCM) 10K type strain sequencing project: providing services to taxonomists for standard genome sequencing and annotation.</title>
        <authorList>
            <consortium name="The Broad Institute Genomics Platform"/>
            <consortium name="The Broad Institute Genome Sequencing Center for Infectious Disease"/>
            <person name="Wu L."/>
            <person name="Ma J."/>
        </authorList>
    </citation>
    <scope>NUCLEOTIDE SEQUENCE [LARGE SCALE GENOMIC DNA]</scope>
    <source>
        <strain evidence="10">CCM 7043</strain>
    </source>
</reference>
<evidence type="ECO:0000313" key="9">
    <source>
        <dbReference type="EMBL" id="MFD1521123.1"/>
    </source>
</evidence>
<keyword evidence="4 7" id="KW-0812">Transmembrane</keyword>
<feature type="transmembrane region" description="Helical" evidence="7">
    <location>
        <begin position="187"/>
        <end position="205"/>
    </location>
</feature>
<comment type="caution">
    <text evidence="9">The sequence shown here is derived from an EMBL/GenBank/DDBJ whole genome shotgun (WGS) entry which is preliminary data.</text>
</comment>
<organism evidence="9 10">
    <name type="scientific">Pseudonocardia yunnanensis</name>
    <dbReference type="NCBI Taxonomy" id="58107"/>
    <lineage>
        <taxon>Bacteria</taxon>
        <taxon>Bacillati</taxon>
        <taxon>Actinomycetota</taxon>
        <taxon>Actinomycetes</taxon>
        <taxon>Pseudonocardiales</taxon>
        <taxon>Pseudonocardiaceae</taxon>
        <taxon>Pseudonocardia</taxon>
    </lineage>
</organism>
<evidence type="ECO:0000256" key="5">
    <source>
        <dbReference type="ARBA" id="ARBA00022989"/>
    </source>
</evidence>
<dbReference type="RefSeq" id="WP_344721900.1">
    <property type="nucleotide sequence ID" value="NZ_BAAAUS010000008.1"/>
</dbReference>
<dbReference type="InterPro" id="IPR036259">
    <property type="entry name" value="MFS_trans_sf"/>
</dbReference>
<feature type="transmembrane region" description="Helical" evidence="7">
    <location>
        <begin position="392"/>
        <end position="410"/>
    </location>
</feature>
<feature type="transmembrane region" description="Helical" evidence="7">
    <location>
        <begin position="348"/>
        <end position="371"/>
    </location>
</feature>
<dbReference type="Gene3D" id="1.20.1720.10">
    <property type="entry name" value="Multidrug resistance protein D"/>
    <property type="match status" value="1"/>
</dbReference>
<gene>
    <name evidence="9" type="ORF">ACFSJD_26735</name>
</gene>
<evidence type="ECO:0000256" key="1">
    <source>
        <dbReference type="ARBA" id="ARBA00004651"/>
    </source>
</evidence>
<evidence type="ECO:0000256" key="7">
    <source>
        <dbReference type="SAM" id="Phobius"/>
    </source>
</evidence>
<dbReference type="Pfam" id="PF07690">
    <property type="entry name" value="MFS_1"/>
    <property type="match status" value="1"/>
</dbReference>
<feature type="transmembrane region" description="Helical" evidence="7">
    <location>
        <begin position="156"/>
        <end position="175"/>
    </location>
</feature>
<accession>A0ABW4EZY4</accession>
<evidence type="ECO:0000256" key="4">
    <source>
        <dbReference type="ARBA" id="ARBA00022692"/>
    </source>
</evidence>
<dbReference type="InterPro" id="IPR020846">
    <property type="entry name" value="MFS_dom"/>
</dbReference>
<feature type="transmembrane region" description="Helical" evidence="7">
    <location>
        <begin position="471"/>
        <end position="490"/>
    </location>
</feature>
<keyword evidence="10" id="KW-1185">Reference proteome</keyword>
<evidence type="ECO:0000256" key="2">
    <source>
        <dbReference type="ARBA" id="ARBA00022448"/>
    </source>
</evidence>
<keyword evidence="6 7" id="KW-0472">Membrane</keyword>
<proteinExistence type="predicted"/>
<dbReference type="SUPFAM" id="SSF103473">
    <property type="entry name" value="MFS general substrate transporter"/>
    <property type="match status" value="1"/>
</dbReference>
<evidence type="ECO:0000259" key="8">
    <source>
        <dbReference type="PROSITE" id="PS50850"/>
    </source>
</evidence>
<sequence>MATLATVTANALIFSGMTSIAVILPSFQDEFDVSRGAVNWVVIGALLPIAALVTVSGRLGDLFGRRRLFVAGMILYGLASLVCALAPSAGVLIGGRLLQGIGAALVVPLALTNLTEMLPDAHRGWAVSTMAAGTTVATTIAPLLLAFLVTSSGWRWLFWTDLAVSLLVIAATRRYVTETRGPPGQSLDLWGVVLLSMGLTFVVLACERSDYWGIRHLGTLGLLAAGLLLLGAFVRFEHRVTDPLLDLRQLRNTTVSAALTCLATMQGAALAVTVFLMLYLQQVIDLTPAAAGLLMLPGALGALLFFPLAGRLTDRGSARRLIIGGLLAGAGAMIWLSRGTDLGEGPLLIPPLVILGAATACVYIPASTLTLTRLPEQSRGVAASLTIEARQIGGVVGLAVLTALLTALEWRSRDRLLSRSDTDFTADQQEAIDSLLFEDARSPLVASMPPELRSAPVAAANEAFVDGLQGVLLTGAAGLAITALLAAFAIRR</sequence>
<dbReference type="PANTHER" id="PTHR42718:SF46">
    <property type="entry name" value="BLR6921 PROTEIN"/>
    <property type="match status" value="1"/>
</dbReference>
<feature type="transmembrane region" description="Helical" evidence="7">
    <location>
        <begin position="68"/>
        <end position="87"/>
    </location>
</feature>
<keyword evidence="2" id="KW-0813">Transport</keyword>
<feature type="transmembrane region" description="Helical" evidence="7">
    <location>
        <begin position="124"/>
        <end position="150"/>
    </location>
</feature>
<feature type="transmembrane region" description="Helical" evidence="7">
    <location>
        <begin position="318"/>
        <end position="336"/>
    </location>
</feature>
<dbReference type="PANTHER" id="PTHR42718">
    <property type="entry name" value="MAJOR FACILITATOR SUPERFAMILY MULTIDRUG TRANSPORTER MFSC"/>
    <property type="match status" value="1"/>
</dbReference>
<protein>
    <submittedName>
        <fullName evidence="9">MFS transporter</fullName>
    </submittedName>
</protein>
<feature type="transmembrane region" description="Helical" evidence="7">
    <location>
        <begin position="93"/>
        <end position="112"/>
    </location>
</feature>